<dbReference type="EMBL" id="JH159152">
    <property type="protein sequence ID" value="EGZ23236.1"/>
    <property type="molecule type" value="Genomic_DNA"/>
</dbReference>
<dbReference type="AlphaFoldDB" id="G4YY85"/>
<keyword evidence="3" id="KW-1185">Reference proteome</keyword>
<dbReference type="InParanoid" id="G4YY85"/>
<evidence type="ECO:0000313" key="3">
    <source>
        <dbReference type="Proteomes" id="UP000002640"/>
    </source>
</evidence>
<protein>
    <submittedName>
        <fullName evidence="2">Uncharacterized protein</fullName>
    </submittedName>
</protein>
<name>G4YY85_PHYSP</name>
<dbReference type="Proteomes" id="UP000002640">
    <property type="component" value="Unassembled WGS sequence"/>
</dbReference>
<gene>
    <name evidence="2" type="ORF">PHYSODRAFT_484829</name>
</gene>
<evidence type="ECO:0000256" key="1">
    <source>
        <dbReference type="SAM" id="MobiDB-lite"/>
    </source>
</evidence>
<organism evidence="2 3">
    <name type="scientific">Phytophthora sojae (strain P6497)</name>
    <name type="common">Soybean stem and root rot agent</name>
    <name type="synonym">Phytophthora megasperma f. sp. glycines</name>
    <dbReference type="NCBI Taxonomy" id="1094619"/>
    <lineage>
        <taxon>Eukaryota</taxon>
        <taxon>Sar</taxon>
        <taxon>Stramenopiles</taxon>
        <taxon>Oomycota</taxon>
        <taxon>Peronosporomycetes</taxon>
        <taxon>Peronosporales</taxon>
        <taxon>Peronosporaceae</taxon>
        <taxon>Phytophthora</taxon>
    </lineage>
</organism>
<dbReference type="KEGG" id="psoj:PHYSODRAFT_484829"/>
<feature type="compositionally biased region" description="Polar residues" evidence="1">
    <location>
        <begin position="38"/>
        <end position="48"/>
    </location>
</feature>
<dbReference type="GeneID" id="20655807"/>
<feature type="region of interest" description="Disordered" evidence="1">
    <location>
        <begin position="31"/>
        <end position="50"/>
    </location>
</feature>
<proteinExistence type="predicted"/>
<reference evidence="2 3" key="1">
    <citation type="journal article" date="2006" name="Science">
        <title>Phytophthora genome sequences uncover evolutionary origins and mechanisms of pathogenesis.</title>
        <authorList>
            <person name="Tyler B.M."/>
            <person name="Tripathy S."/>
            <person name="Zhang X."/>
            <person name="Dehal P."/>
            <person name="Jiang R.H."/>
            <person name="Aerts A."/>
            <person name="Arredondo F.D."/>
            <person name="Baxter L."/>
            <person name="Bensasson D."/>
            <person name="Beynon J.L."/>
            <person name="Chapman J."/>
            <person name="Damasceno C.M."/>
            <person name="Dorrance A.E."/>
            <person name="Dou D."/>
            <person name="Dickerman A.W."/>
            <person name="Dubchak I.L."/>
            <person name="Garbelotto M."/>
            <person name="Gijzen M."/>
            <person name="Gordon S.G."/>
            <person name="Govers F."/>
            <person name="Grunwald N.J."/>
            <person name="Huang W."/>
            <person name="Ivors K.L."/>
            <person name="Jones R.W."/>
            <person name="Kamoun S."/>
            <person name="Krampis K."/>
            <person name="Lamour K.H."/>
            <person name="Lee M.K."/>
            <person name="McDonald W.H."/>
            <person name="Medina M."/>
            <person name="Meijer H.J."/>
            <person name="Nordberg E.K."/>
            <person name="Maclean D.J."/>
            <person name="Ospina-Giraldo M.D."/>
            <person name="Morris P.F."/>
            <person name="Phuntumart V."/>
            <person name="Putnam N.H."/>
            <person name="Rash S."/>
            <person name="Rose J.K."/>
            <person name="Sakihama Y."/>
            <person name="Salamov A.A."/>
            <person name="Savidor A."/>
            <person name="Scheuring C.F."/>
            <person name="Smith B.M."/>
            <person name="Sobral B.W."/>
            <person name="Terry A."/>
            <person name="Torto-Alalibo T.A."/>
            <person name="Win J."/>
            <person name="Xu Z."/>
            <person name="Zhang H."/>
            <person name="Grigoriev I.V."/>
            <person name="Rokhsar D.S."/>
            <person name="Boore J.L."/>
        </authorList>
    </citation>
    <scope>NUCLEOTIDE SEQUENCE [LARGE SCALE GENOMIC DNA]</scope>
    <source>
        <strain evidence="2 3">P6497</strain>
    </source>
</reference>
<dbReference type="RefSeq" id="XP_009518524.1">
    <property type="nucleotide sequence ID" value="XM_009520229.1"/>
</dbReference>
<evidence type="ECO:0000313" key="2">
    <source>
        <dbReference type="EMBL" id="EGZ23236.1"/>
    </source>
</evidence>
<sequence>MRAATARSGAEREYVAVSFFSDVFERTDRDESPAPIFGNTSPTKSAQPSPAHERALVRVVVHLFLRAVSSCSVERLLRPAVSNNMTSNEELQEQFTSLVPALYDVLDEMFRESMGNTSDPTPGGQDACLSALVDTILSLVYNRGRFGIIRLEVSALLDHHQSPESLKRTLEGWFQAYTAQARVFITSSAPEPPNGTLNQHSPFCGRWVLDPQSIQVDSLSSNQVQRVIQSFRFTDVAQLAREFGCIDVELDTDTATPRLCLLSALSFANDNTEARTSMLLDGRLRVFRALPSGLSSMIPTAGGWLIGDYVGTLSDDALSLNIDLFAFAEGD</sequence>
<accession>G4YY85</accession>